<name>A0A9P6EQ69_9AGAR</name>
<accession>A0A9P6EQ69</accession>
<reference evidence="2" key="1">
    <citation type="submission" date="2020-11" db="EMBL/GenBank/DDBJ databases">
        <authorList>
            <consortium name="DOE Joint Genome Institute"/>
            <person name="Ahrendt S."/>
            <person name="Riley R."/>
            <person name="Andreopoulos W."/>
            <person name="Labutti K."/>
            <person name="Pangilinan J."/>
            <person name="Ruiz-Duenas F.J."/>
            <person name="Barrasa J.M."/>
            <person name="Sanchez-Garcia M."/>
            <person name="Camarero S."/>
            <person name="Miyauchi S."/>
            <person name="Serrano A."/>
            <person name="Linde D."/>
            <person name="Babiker R."/>
            <person name="Drula E."/>
            <person name="Ayuso-Fernandez I."/>
            <person name="Pacheco R."/>
            <person name="Padilla G."/>
            <person name="Ferreira P."/>
            <person name="Barriuso J."/>
            <person name="Kellner H."/>
            <person name="Castanera R."/>
            <person name="Alfaro M."/>
            <person name="Ramirez L."/>
            <person name="Pisabarro A.G."/>
            <person name="Kuo A."/>
            <person name="Tritt A."/>
            <person name="Lipzen A."/>
            <person name="He G."/>
            <person name="Yan M."/>
            <person name="Ng V."/>
            <person name="Cullen D."/>
            <person name="Martin F."/>
            <person name="Rosso M.-N."/>
            <person name="Henrissat B."/>
            <person name="Hibbett D."/>
            <person name="Martinez A.T."/>
            <person name="Grigoriev I.V."/>
        </authorList>
    </citation>
    <scope>NUCLEOTIDE SEQUENCE</scope>
    <source>
        <strain evidence="2">CBS 506.95</strain>
    </source>
</reference>
<dbReference type="EMBL" id="MU157827">
    <property type="protein sequence ID" value="KAF9534008.1"/>
    <property type="molecule type" value="Genomic_DNA"/>
</dbReference>
<organism evidence="2 3">
    <name type="scientific">Crepidotus variabilis</name>
    <dbReference type="NCBI Taxonomy" id="179855"/>
    <lineage>
        <taxon>Eukaryota</taxon>
        <taxon>Fungi</taxon>
        <taxon>Dikarya</taxon>
        <taxon>Basidiomycota</taxon>
        <taxon>Agaricomycotina</taxon>
        <taxon>Agaricomycetes</taxon>
        <taxon>Agaricomycetidae</taxon>
        <taxon>Agaricales</taxon>
        <taxon>Agaricineae</taxon>
        <taxon>Crepidotaceae</taxon>
        <taxon>Crepidotus</taxon>
    </lineage>
</organism>
<feature type="domain" description="Nitrogen regulatory protein areA GATA-like" evidence="1">
    <location>
        <begin position="29"/>
        <end position="56"/>
    </location>
</feature>
<dbReference type="GO" id="GO:0006808">
    <property type="term" value="P:regulation of nitrogen utilization"/>
    <property type="evidence" value="ECO:0007669"/>
    <property type="project" value="TreeGrafter"/>
</dbReference>
<dbReference type="AlphaFoldDB" id="A0A9P6EQ69"/>
<dbReference type="GO" id="GO:0005737">
    <property type="term" value="C:cytoplasm"/>
    <property type="evidence" value="ECO:0007669"/>
    <property type="project" value="TreeGrafter"/>
</dbReference>
<dbReference type="InterPro" id="IPR013860">
    <property type="entry name" value="AreA_GATA"/>
</dbReference>
<dbReference type="GO" id="GO:0031930">
    <property type="term" value="P:mitochondria-nucleus signaling pathway"/>
    <property type="evidence" value="ECO:0007669"/>
    <property type="project" value="TreeGrafter"/>
</dbReference>
<keyword evidence="3" id="KW-1185">Reference proteome</keyword>
<dbReference type="PANTHER" id="PTHR28014:SF1">
    <property type="entry name" value="NEGATIVE REGULATOR OF RAS-CAMP PATHWAY"/>
    <property type="match status" value="1"/>
</dbReference>
<protein>
    <recommendedName>
        <fullName evidence="1">Nitrogen regulatory protein areA GATA-like domain-containing protein</fullName>
    </recommendedName>
</protein>
<evidence type="ECO:0000313" key="3">
    <source>
        <dbReference type="Proteomes" id="UP000807306"/>
    </source>
</evidence>
<dbReference type="PANTHER" id="PTHR28014">
    <property type="entry name" value="NEGATIVE REGULATOR OF RAS-CAMP PATHWAY"/>
    <property type="match status" value="1"/>
</dbReference>
<dbReference type="OrthoDB" id="515401at2759"/>
<gene>
    <name evidence="2" type="ORF">CPB83DRAFT_756801</name>
</gene>
<evidence type="ECO:0000313" key="2">
    <source>
        <dbReference type="EMBL" id="KAF9534008.1"/>
    </source>
</evidence>
<dbReference type="Proteomes" id="UP000807306">
    <property type="component" value="Unassembled WGS sequence"/>
</dbReference>
<proteinExistence type="predicted"/>
<dbReference type="Pfam" id="PF08550">
    <property type="entry name" value="GATA_AreA"/>
    <property type="match status" value="1"/>
</dbReference>
<sequence>MVTAFTTPILSVAADAVRDLDGREALSGLWAVFTKCKGSLQNGPRLENIAWRLWHQEMKGSNRESIYVCEDRTLSEKDVYDEKSAYRPPTPSEILNLPPPYPELPSAPAAASSLPAGGVYFYFL</sequence>
<evidence type="ECO:0000259" key="1">
    <source>
        <dbReference type="Pfam" id="PF08550"/>
    </source>
</evidence>
<dbReference type="GO" id="GO:0000122">
    <property type="term" value="P:negative regulation of transcription by RNA polymerase II"/>
    <property type="evidence" value="ECO:0007669"/>
    <property type="project" value="TreeGrafter"/>
</dbReference>
<dbReference type="InterPro" id="IPR053043">
    <property type="entry name" value="Ras-cAMP_regulatory"/>
</dbReference>
<comment type="caution">
    <text evidence="2">The sequence shown here is derived from an EMBL/GenBank/DDBJ whole genome shotgun (WGS) entry which is preliminary data.</text>
</comment>